<keyword evidence="6" id="KW-0812">Transmembrane</keyword>
<evidence type="ECO:0000259" key="12">
    <source>
        <dbReference type="Pfam" id="PF13733"/>
    </source>
</evidence>
<evidence type="ECO:0000256" key="9">
    <source>
        <dbReference type="ARBA" id="ARBA00023136"/>
    </source>
</evidence>
<proteinExistence type="inferred from homology"/>
<dbReference type="InterPro" id="IPR027995">
    <property type="entry name" value="Galactosyl_T_N"/>
</dbReference>
<comment type="similarity">
    <text evidence="3">Belongs to the glycosyltransferase 7 family.</text>
</comment>
<dbReference type="InterPro" id="IPR003859">
    <property type="entry name" value="Galactosyl_T"/>
</dbReference>
<accession>A0A8S3YK87</accession>
<comment type="subcellular location">
    <subcellularLocation>
        <location evidence="1">Membrane</location>
        <topology evidence="1">Single-pass type II membrane protein</topology>
    </subcellularLocation>
</comment>
<dbReference type="PANTHER" id="PTHR19300">
    <property type="entry name" value="BETA-1,4-GALACTOSYLTRANSFERASE"/>
    <property type="match status" value="1"/>
</dbReference>
<evidence type="ECO:0000256" key="5">
    <source>
        <dbReference type="ARBA" id="ARBA00022679"/>
    </source>
</evidence>
<evidence type="ECO:0000313" key="14">
    <source>
        <dbReference type="Proteomes" id="UP000678393"/>
    </source>
</evidence>
<dbReference type="InterPro" id="IPR029044">
    <property type="entry name" value="Nucleotide-diphossugar_trans"/>
</dbReference>
<dbReference type="Gene3D" id="3.90.550.10">
    <property type="entry name" value="Spore Coat Polysaccharide Biosynthesis Protein SpsA, Chain A"/>
    <property type="match status" value="1"/>
</dbReference>
<feature type="non-terminal residue" evidence="13">
    <location>
        <position position="1"/>
    </location>
</feature>
<evidence type="ECO:0000256" key="3">
    <source>
        <dbReference type="ARBA" id="ARBA00005735"/>
    </source>
</evidence>
<dbReference type="EMBL" id="CAJHNH020000174">
    <property type="protein sequence ID" value="CAG5115861.1"/>
    <property type="molecule type" value="Genomic_DNA"/>
</dbReference>
<feature type="domain" description="Galactosyltransferase N-terminal" evidence="12">
    <location>
        <begin position="53"/>
        <end position="124"/>
    </location>
</feature>
<dbReference type="SUPFAM" id="SSF53448">
    <property type="entry name" value="Nucleotide-diphospho-sugar transferases"/>
    <property type="match status" value="1"/>
</dbReference>
<dbReference type="OrthoDB" id="10016069at2759"/>
<organism evidence="13 14">
    <name type="scientific">Candidula unifasciata</name>
    <dbReference type="NCBI Taxonomy" id="100452"/>
    <lineage>
        <taxon>Eukaryota</taxon>
        <taxon>Metazoa</taxon>
        <taxon>Spiralia</taxon>
        <taxon>Lophotrochozoa</taxon>
        <taxon>Mollusca</taxon>
        <taxon>Gastropoda</taxon>
        <taxon>Heterobranchia</taxon>
        <taxon>Euthyneura</taxon>
        <taxon>Panpulmonata</taxon>
        <taxon>Eupulmonata</taxon>
        <taxon>Stylommatophora</taxon>
        <taxon>Helicina</taxon>
        <taxon>Helicoidea</taxon>
        <taxon>Geomitridae</taxon>
        <taxon>Candidula</taxon>
    </lineage>
</organism>
<evidence type="ECO:0000256" key="7">
    <source>
        <dbReference type="ARBA" id="ARBA00022968"/>
    </source>
</evidence>
<evidence type="ECO:0000256" key="10">
    <source>
        <dbReference type="ARBA" id="ARBA00023180"/>
    </source>
</evidence>
<comment type="pathway">
    <text evidence="2">Protein modification; protein glycosylation.</text>
</comment>
<dbReference type="GO" id="GO:0008489">
    <property type="term" value="F:UDP-galactose:glucosylceramide beta-1,4-galactosyltransferase activity"/>
    <property type="evidence" value="ECO:0007669"/>
    <property type="project" value="TreeGrafter"/>
</dbReference>
<feature type="domain" description="Galactosyltransferase C-terminal" evidence="11">
    <location>
        <begin position="128"/>
        <end position="205"/>
    </location>
</feature>
<dbReference type="GO" id="GO:0016020">
    <property type="term" value="C:membrane"/>
    <property type="evidence" value="ECO:0007669"/>
    <property type="project" value="UniProtKB-SubCell"/>
</dbReference>
<protein>
    <recommendedName>
        <fullName evidence="15">Beta-1,4-N-acetylgalactosaminyltransferase bre-4</fullName>
    </recommendedName>
</protein>
<keyword evidence="7" id="KW-0735">Signal-anchor</keyword>
<evidence type="ECO:0000256" key="6">
    <source>
        <dbReference type="ARBA" id="ARBA00022692"/>
    </source>
</evidence>
<evidence type="ECO:0000256" key="2">
    <source>
        <dbReference type="ARBA" id="ARBA00004922"/>
    </source>
</evidence>
<dbReference type="Pfam" id="PF02709">
    <property type="entry name" value="Glyco_transf_7C"/>
    <property type="match status" value="1"/>
</dbReference>
<name>A0A8S3YK87_9EUPU</name>
<evidence type="ECO:0000256" key="8">
    <source>
        <dbReference type="ARBA" id="ARBA00022989"/>
    </source>
</evidence>
<dbReference type="Pfam" id="PF13733">
    <property type="entry name" value="Glyco_transf_7N"/>
    <property type="match status" value="1"/>
</dbReference>
<keyword evidence="8" id="KW-1133">Transmembrane helix</keyword>
<reference evidence="13" key="1">
    <citation type="submission" date="2021-04" db="EMBL/GenBank/DDBJ databases">
        <authorList>
            <consortium name="Molecular Ecology Group"/>
        </authorList>
    </citation>
    <scope>NUCLEOTIDE SEQUENCE</scope>
</reference>
<keyword evidence="10" id="KW-0325">Glycoprotein</keyword>
<sequence>MFLIKNQSGIHGARISREELRQPHGRTLCPRGLCCPGETGHHYTLQEQTLPPAHLLNNLLPVLIRQQLDFRIFVIDQAMPTLFNRCLLFNIGYLEALKIDNYDCFIFHDVDMVVLNDNCLYRCSQHPRHLTAAISKWKYRLPYSSFFGGVVAFTRQQFRDINGCSNVYFGWGGEDDDLRSRVVKAGYKVIRYPKDIGRYDTIEHKPDDGNSPNKGRTKLLQSLRDRLDSQGLNTTVYQVTAVLFKPLYTWIHVQVNMTQILQ</sequence>
<keyword evidence="14" id="KW-1185">Reference proteome</keyword>
<evidence type="ECO:0008006" key="15">
    <source>
        <dbReference type="Google" id="ProtNLM"/>
    </source>
</evidence>
<dbReference type="CDD" id="cd00899">
    <property type="entry name" value="b4GalT"/>
    <property type="match status" value="1"/>
</dbReference>
<keyword evidence="9" id="KW-0472">Membrane</keyword>
<dbReference type="InterPro" id="IPR027791">
    <property type="entry name" value="Galactosyl_T_C"/>
</dbReference>
<evidence type="ECO:0000256" key="4">
    <source>
        <dbReference type="ARBA" id="ARBA00022676"/>
    </source>
</evidence>
<dbReference type="PRINTS" id="PR02050">
    <property type="entry name" value="B14GALTRFASE"/>
</dbReference>
<dbReference type="GO" id="GO:0005975">
    <property type="term" value="P:carbohydrate metabolic process"/>
    <property type="evidence" value="ECO:0007669"/>
    <property type="project" value="InterPro"/>
</dbReference>
<evidence type="ECO:0000256" key="1">
    <source>
        <dbReference type="ARBA" id="ARBA00004606"/>
    </source>
</evidence>
<evidence type="ECO:0000313" key="13">
    <source>
        <dbReference type="EMBL" id="CAG5115861.1"/>
    </source>
</evidence>
<gene>
    <name evidence="13" type="ORF">CUNI_LOCUS1419</name>
</gene>
<keyword evidence="4" id="KW-0328">Glycosyltransferase</keyword>
<comment type="caution">
    <text evidence="13">The sequence shown here is derived from an EMBL/GenBank/DDBJ whole genome shotgun (WGS) entry which is preliminary data.</text>
</comment>
<dbReference type="GO" id="GO:0005794">
    <property type="term" value="C:Golgi apparatus"/>
    <property type="evidence" value="ECO:0007669"/>
    <property type="project" value="TreeGrafter"/>
</dbReference>
<dbReference type="Proteomes" id="UP000678393">
    <property type="component" value="Unassembled WGS sequence"/>
</dbReference>
<keyword evidence="5" id="KW-0808">Transferase</keyword>
<dbReference type="AlphaFoldDB" id="A0A8S3YK87"/>
<dbReference type="PANTHER" id="PTHR19300:SF38">
    <property type="entry name" value="BETA-1,4-GALACTOSYLTRANSFERASE"/>
    <property type="match status" value="1"/>
</dbReference>
<evidence type="ECO:0000259" key="11">
    <source>
        <dbReference type="Pfam" id="PF02709"/>
    </source>
</evidence>